<proteinExistence type="inferred from homology"/>
<dbReference type="SUPFAM" id="SSF53807">
    <property type="entry name" value="Helical backbone' metal receptor"/>
    <property type="match status" value="1"/>
</dbReference>
<feature type="domain" description="Fe/B12 periplasmic-binding" evidence="4">
    <location>
        <begin position="100"/>
        <end position="354"/>
    </location>
</feature>
<sequence>MLLDRERMQPEHLRTVVRCFFVVIILFLGGTEMKKNWTWIAGLLLALGLLGACSDTDPAAEPDTENETQEASQEAAEEAFPVTVTDASGNEVTIEEQPEAIVSLIPSNTEIAYALDSGDAIVGVSDHDNYPAETADIEKIGGMEFNVEKIISLQPDVVLAHASNSLQEEGLQQLEDAGIQVVVIENATSFEQVYETIDMIGQVTGKNEEADEVVAEMQEGFAEIEERASAIEEGDRKDVLVAVSGLPEIYTAGNNTFMAEMLELIKANNVAGDQEGFPMLSEEEIVNRNPDTVVLTYNYVENATEEWLTHAGFSGITAVQNEAVHEVQSDPVNRSGPRLVEGTLELAKAIYPEVFAE</sequence>
<feature type="region of interest" description="Disordered" evidence="3">
    <location>
        <begin position="56"/>
        <end position="78"/>
    </location>
</feature>
<dbReference type="AlphaFoldDB" id="A0A0C2VLC3"/>
<protein>
    <recommendedName>
        <fullName evidence="4">Fe/B12 periplasmic-binding domain-containing protein</fullName>
    </recommendedName>
</protein>
<dbReference type="EMBL" id="JXRP01000009">
    <property type="protein sequence ID" value="KIL49712.1"/>
    <property type="molecule type" value="Genomic_DNA"/>
</dbReference>
<evidence type="ECO:0000313" key="6">
    <source>
        <dbReference type="Proteomes" id="UP000031938"/>
    </source>
</evidence>
<evidence type="ECO:0000256" key="2">
    <source>
        <dbReference type="ARBA" id="ARBA00022729"/>
    </source>
</evidence>
<dbReference type="InterPro" id="IPR002491">
    <property type="entry name" value="ABC_transptr_periplasmic_BD"/>
</dbReference>
<dbReference type="GO" id="GO:0071281">
    <property type="term" value="P:cellular response to iron ion"/>
    <property type="evidence" value="ECO:0007669"/>
    <property type="project" value="TreeGrafter"/>
</dbReference>
<evidence type="ECO:0000256" key="3">
    <source>
        <dbReference type="SAM" id="MobiDB-lite"/>
    </source>
</evidence>
<dbReference type="PANTHER" id="PTHR30535">
    <property type="entry name" value="VITAMIN B12-BINDING PROTEIN"/>
    <property type="match status" value="1"/>
</dbReference>
<organism evidence="5 6">
    <name type="scientific">Jeotgalibacillus soli</name>
    <dbReference type="NCBI Taxonomy" id="889306"/>
    <lineage>
        <taxon>Bacteria</taxon>
        <taxon>Bacillati</taxon>
        <taxon>Bacillota</taxon>
        <taxon>Bacilli</taxon>
        <taxon>Bacillales</taxon>
        <taxon>Caryophanaceae</taxon>
        <taxon>Jeotgalibacillus</taxon>
    </lineage>
</organism>
<comment type="caution">
    <text evidence="5">The sequence shown here is derived from an EMBL/GenBank/DDBJ whole genome shotgun (WGS) entry which is preliminary data.</text>
</comment>
<keyword evidence="2" id="KW-0732">Signal</keyword>
<reference evidence="5 6" key="1">
    <citation type="submission" date="2015-01" db="EMBL/GenBank/DDBJ databases">
        <title>Genome sequencing of Jeotgalibacillus soli.</title>
        <authorList>
            <person name="Goh K.M."/>
            <person name="Chan K.-G."/>
            <person name="Yaakop A.S."/>
            <person name="Ee R."/>
            <person name="Gan H.M."/>
            <person name="Chan C.S."/>
        </authorList>
    </citation>
    <scope>NUCLEOTIDE SEQUENCE [LARGE SCALE GENOMIC DNA]</scope>
    <source>
        <strain evidence="5 6">P9</strain>
    </source>
</reference>
<evidence type="ECO:0000259" key="4">
    <source>
        <dbReference type="PROSITE" id="PS50983"/>
    </source>
</evidence>
<accession>A0A0C2VLC3</accession>
<feature type="compositionally biased region" description="Acidic residues" evidence="3">
    <location>
        <begin position="58"/>
        <end position="68"/>
    </location>
</feature>
<dbReference type="STRING" id="889306.KP78_11800"/>
<dbReference type="InterPro" id="IPR050902">
    <property type="entry name" value="ABC_Transporter_SBP"/>
</dbReference>
<dbReference type="PATRIC" id="fig|889306.3.peg.1187"/>
<keyword evidence="6" id="KW-1185">Reference proteome</keyword>
<dbReference type="Proteomes" id="UP000031938">
    <property type="component" value="Unassembled WGS sequence"/>
</dbReference>
<evidence type="ECO:0000313" key="5">
    <source>
        <dbReference type="EMBL" id="KIL49712.1"/>
    </source>
</evidence>
<dbReference type="NCBIfam" id="NF038402">
    <property type="entry name" value="TroA_like"/>
    <property type="match status" value="1"/>
</dbReference>
<dbReference type="InterPro" id="IPR054828">
    <property type="entry name" value="Vit_B12_bind_prot"/>
</dbReference>
<dbReference type="PANTHER" id="PTHR30535:SF34">
    <property type="entry name" value="MOLYBDATE-BINDING PROTEIN MOLA"/>
    <property type="match status" value="1"/>
</dbReference>
<dbReference type="Pfam" id="PF01497">
    <property type="entry name" value="Peripla_BP_2"/>
    <property type="match status" value="1"/>
</dbReference>
<gene>
    <name evidence="5" type="ORF">KP78_11800</name>
</gene>
<comment type="similarity">
    <text evidence="1">Belongs to the bacterial solute-binding protein 8 family.</text>
</comment>
<dbReference type="CDD" id="cd01143">
    <property type="entry name" value="YvrC"/>
    <property type="match status" value="1"/>
</dbReference>
<name>A0A0C2VLC3_9BACL</name>
<evidence type="ECO:0000256" key="1">
    <source>
        <dbReference type="ARBA" id="ARBA00008814"/>
    </source>
</evidence>
<dbReference type="Gene3D" id="3.40.50.1980">
    <property type="entry name" value="Nitrogenase molybdenum iron protein domain"/>
    <property type="match status" value="2"/>
</dbReference>
<dbReference type="PROSITE" id="PS50983">
    <property type="entry name" value="FE_B12_PBP"/>
    <property type="match status" value="1"/>
</dbReference>